<sequence length="95" mass="10060">MKRASDTHRLDLDAAEALAFRAVAFIASDDAYLADFLSRSGLSPQSLAESIEDRAFLTGVLDHLLADESLLLAFCGNAGIDPADILPARNALSPS</sequence>
<dbReference type="InterPro" id="IPR021955">
    <property type="entry name" value="DUF3572"/>
</dbReference>
<accession>A0A397PFN2</accession>
<dbReference type="AlphaFoldDB" id="A0A397PFN2"/>
<proteinExistence type="predicted"/>
<dbReference type="Pfam" id="PF12096">
    <property type="entry name" value="DUF3572"/>
    <property type="match status" value="1"/>
</dbReference>
<comment type="caution">
    <text evidence="1">The sequence shown here is derived from an EMBL/GenBank/DDBJ whole genome shotgun (WGS) entry which is preliminary data.</text>
</comment>
<evidence type="ECO:0000313" key="1">
    <source>
        <dbReference type="EMBL" id="RIA47768.1"/>
    </source>
</evidence>
<dbReference type="RefSeq" id="WP_119062126.1">
    <property type="nucleotide sequence ID" value="NZ_QXDF01000002.1"/>
</dbReference>
<reference evidence="1 2" key="1">
    <citation type="submission" date="2018-08" db="EMBL/GenBank/DDBJ databases">
        <title>Genomic Encyclopedia of Archaeal and Bacterial Type Strains, Phase II (KMG-II): from individual species to whole genera.</title>
        <authorList>
            <person name="Goeker M."/>
        </authorList>
    </citation>
    <scope>NUCLEOTIDE SEQUENCE [LARGE SCALE GENOMIC DNA]</scope>
    <source>
        <strain evidence="1 2">DSM 5002</strain>
    </source>
</reference>
<dbReference type="OrthoDB" id="7356934at2"/>
<keyword evidence="2" id="KW-1185">Reference proteome</keyword>
<evidence type="ECO:0000313" key="2">
    <source>
        <dbReference type="Proteomes" id="UP000266273"/>
    </source>
</evidence>
<dbReference type="EMBL" id="QXDF01000002">
    <property type="protein sequence ID" value="RIA47768.1"/>
    <property type="molecule type" value="Genomic_DNA"/>
</dbReference>
<protein>
    <submittedName>
        <fullName evidence="1">Uncharacterized protein DUF3572</fullName>
    </submittedName>
</protein>
<organism evidence="1 2">
    <name type="scientific">Dichotomicrobium thermohalophilum</name>
    <dbReference type="NCBI Taxonomy" id="933063"/>
    <lineage>
        <taxon>Bacteria</taxon>
        <taxon>Pseudomonadati</taxon>
        <taxon>Pseudomonadota</taxon>
        <taxon>Alphaproteobacteria</taxon>
        <taxon>Hyphomicrobiales</taxon>
        <taxon>Hyphomicrobiaceae</taxon>
        <taxon>Dichotomicrobium</taxon>
    </lineage>
</organism>
<dbReference type="Proteomes" id="UP000266273">
    <property type="component" value="Unassembled WGS sequence"/>
</dbReference>
<gene>
    <name evidence="1" type="ORF">BXY53_2335</name>
</gene>
<name>A0A397PFN2_9HYPH</name>